<dbReference type="PANTHER" id="PTHR45929">
    <property type="entry name" value="JAK PATHWAY SIGNAL TRANSDUCTION ADAPTOR MOLECULE"/>
    <property type="match status" value="1"/>
</dbReference>
<gene>
    <name evidence="5" type="ORF">SAMEA4029009_CIC11G00000006061</name>
</gene>
<feature type="region of interest" description="Disordered" evidence="3">
    <location>
        <begin position="49"/>
        <end position="72"/>
    </location>
</feature>
<dbReference type="InterPro" id="IPR001452">
    <property type="entry name" value="SH3_domain"/>
</dbReference>
<dbReference type="PRINTS" id="PR00452">
    <property type="entry name" value="SH3DOMAIN"/>
</dbReference>
<dbReference type="PANTHER" id="PTHR45929:SF7">
    <property type="entry name" value="LAS SEVENTEEN-BINDING PROTEIN 1"/>
    <property type="match status" value="1"/>
</dbReference>
<dbReference type="SUPFAM" id="SSF50044">
    <property type="entry name" value="SH3-domain"/>
    <property type="match status" value="1"/>
</dbReference>
<feature type="compositionally biased region" description="Low complexity" evidence="3">
    <location>
        <begin position="206"/>
        <end position="271"/>
    </location>
</feature>
<evidence type="ECO:0000256" key="3">
    <source>
        <dbReference type="SAM" id="MobiDB-lite"/>
    </source>
</evidence>
<accession>A0A1L0D779</accession>
<evidence type="ECO:0000259" key="4">
    <source>
        <dbReference type="PROSITE" id="PS50002"/>
    </source>
</evidence>
<dbReference type="SMART" id="SM00326">
    <property type="entry name" value="SH3"/>
    <property type="match status" value="1"/>
</dbReference>
<protein>
    <submittedName>
        <fullName evidence="5">CIC11C00000006061</fullName>
    </submittedName>
</protein>
<reference evidence="5 6" key="1">
    <citation type="submission" date="2016-10" db="EMBL/GenBank/DDBJ databases">
        <authorList>
            <person name="de Groot N.N."/>
        </authorList>
    </citation>
    <scope>NUCLEOTIDE SEQUENCE [LARGE SCALE GENOMIC DNA]</scope>
    <source>
        <strain evidence="5 6">PYCC 4715</strain>
    </source>
</reference>
<keyword evidence="1 2" id="KW-0728">SH3 domain</keyword>
<sequence length="314" mass="34404">MSAALINRSLTTIRTELEFLHDSEVIDQALYDRLTSSLPQKYSKDMSPWGVDKISGSNHGESSNNDKPSSVDAVSNSLAMVTVQDKISPPRDPPSVPVPPRSLAPAIGYCKASYDYDAQELGDLALQKDDRIAVVEHLSPDWWKGYKVRDPSVVGVFPSNYVSVISEQEFKNLTRPTAAPSEKASYDSGKFNLYSSGPPAYETSSPGPNYGGYQVQQGQPMPQMQMQPTMQMQPQMGSPYGYNNQYPPANYYPPQQQQQPQQQQLAPPQEAQQHHTGGLSGMNEHAKKFGKKMGNAAIFGAGATIGSNIVNLIF</sequence>
<evidence type="ECO:0000313" key="5">
    <source>
        <dbReference type="EMBL" id="SGZ51848.1"/>
    </source>
</evidence>
<dbReference type="InterPro" id="IPR050670">
    <property type="entry name" value="STAM"/>
</dbReference>
<evidence type="ECO:0000313" key="6">
    <source>
        <dbReference type="Proteomes" id="UP000182259"/>
    </source>
</evidence>
<feature type="compositionally biased region" description="Polar residues" evidence="3">
    <location>
        <begin position="55"/>
        <end position="72"/>
    </location>
</feature>
<dbReference type="CDD" id="cd00174">
    <property type="entry name" value="SH3"/>
    <property type="match status" value="1"/>
</dbReference>
<dbReference type="Pfam" id="PF00018">
    <property type="entry name" value="SH3_1"/>
    <property type="match status" value="1"/>
</dbReference>
<name>A0A1L0D779_9ASCO</name>
<evidence type="ECO:0000256" key="1">
    <source>
        <dbReference type="ARBA" id="ARBA00022443"/>
    </source>
</evidence>
<dbReference type="AlphaFoldDB" id="A0A1L0D779"/>
<feature type="domain" description="SH3" evidence="4">
    <location>
        <begin position="105"/>
        <end position="167"/>
    </location>
</feature>
<organism evidence="5 6">
    <name type="scientific">Sungouiella intermedia</name>
    <dbReference type="NCBI Taxonomy" id="45354"/>
    <lineage>
        <taxon>Eukaryota</taxon>
        <taxon>Fungi</taxon>
        <taxon>Dikarya</taxon>
        <taxon>Ascomycota</taxon>
        <taxon>Saccharomycotina</taxon>
        <taxon>Pichiomycetes</taxon>
        <taxon>Metschnikowiaceae</taxon>
        <taxon>Sungouiella</taxon>
    </lineage>
</organism>
<proteinExistence type="predicted"/>
<evidence type="ECO:0000256" key="2">
    <source>
        <dbReference type="PROSITE-ProRule" id="PRU00192"/>
    </source>
</evidence>
<dbReference type="Gene3D" id="2.30.30.40">
    <property type="entry name" value="SH3 Domains"/>
    <property type="match status" value="1"/>
</dbReference>
<feature type="region of interest" description="Disordered" evidence="3">
    <location>
        <begin position="197"/>
        <end position="285"/>
    </location>
</feature>
<dbReference type="Proteomes" id="UP000182259">
    <property type="component" value="Chromosome II"/>
</dbReference>
<dbReference type="EMBL" id="LT635765">
    <property type="protein sequence ID" value="SGZ51848.1"/>
    <property type="molecule type" value="Genomic_DNA"/>
</dbReference>
<dbReference type="PROSITE" id="PS50002">
    <property type="entry name" value="SH3"/>
    <property type="match status" value="1"/>
</dbReference>
<dbReference type="InterPro" id="IPR036028">
    <property type="entry name" value="SH3-like_dom_sf"/>
</dbReference>